<keyword evidence="8" id="KW-0472">Membrane</keyword>
<dbReference type="InterPro" id="IPR023601">
    <property type="entry name" value="Golgi_SNAP_su1"/>
</dbReference>
<keyword evidence="6" id="KW-1133">Transmembrane helix</keyword>
<protein>
    <recommendedName>
        <fullName evidence="11">Golgi SNAP receptor complex member 1</fullName>
    </recommendedName>
</protein>
<evidence type="ECO:0000256" key="1">
    <source>
        <dbReference type="ARBA" id="ARBA00004409"/>
    </source>
</evidence>
<keyword evidence="3" id="KW-0813">Transport</keyword>
<reference evidence="9 10" key="1">
    <citation type="journal article" date="2008" name="Science">
        <title>The Physcomitrella genome reveals evolutionary insights into the conquest of land by plants.</title>
        <authorList>
            <person name="Rensing S."/>
            <person name="Lang D."/>
            <person name="Zimmer A."/>
            <person name="Terry A."/>
            <person name="Salamov A."/>
            <person name="Shapiro H."/>
            <person name="Nishiyama T."/>
            <person name="Perroud P.-F."/>
            <person name="Lindquist E."/>
            <person name="Kamisugi Y."/>
            <person name="Tanahashi T."/>
            <person name="Sakakibara K."/>
            <person name="Fujita T."/>
            <person name="Oishi K."/>
            <person name="Shin-I T."/>
            <person name="Kuroki Y."/>
            <person name="Toyoda A."/>
            <person name="Suzuki Y."/>
            <person name="Hashimoto A."/>
            <person name="Yamaguchi K."/>
            <person name="Sugano A."/>
            <person name="Kohara Y."/>
            <person name="Fujiyama A."/>
            <person name="Anterola A."/>
            <person name="Aoki S."/>
            <person name="Ashton N."/>
            <person name="Barbazuk W.B."/>
            <person name="Barker E."/>
            <person name="Bennetzen J."/>
            <person name="Bezanilla M."/>
            <person name="Blankenship R."/>
            <person name="Cho S.H."/>
            <person name="Dutcher S."/>
            <person name="Estelle M."/>
            <person name="Fawcett J.A."/>
            <person name="Gundlach H."/>
            <person name="Hanada K."/>
            <person name="Heyl A."/>
            <person name="Hicks K.A."/>
            <person name="Hugh J."/>
            <person name="Lohr M."/>
            <person name="Mayer K."/>
            <person name="Melkozernov A."/>
            <person name="Murata T."/>
            <person name="Nelson D."/>
            <person name="Pils B."/>
            <person name="Prigge M."/>
            <person name="Reiss B."/>
            <person name="Renner T."/>
            <person name="Rombauts S."/>
            <person name="Rushton P."/>
            <person name="Sanderfoot A."/>
            <person name="Schween G."/>
            <person name="Shiu S.-H."/>
            <person name="Stueber K."/>
            <person name="Theodoulou F.L."/>
            <person name="Tu H."/>
            <person name="Van de Peer Y."/>
            <person name="Verrier P.J."/>
            <person name="Waters E."/>
            <person name="Wood A."/>
            <person name="Yang L."/>
            <person name="Cove D."/>
            <person name="Cuming A."/>
            <person name="Hasebe M."/>
            <person name="Lucas S."/>
            <person name="Mishler D.B."/>
            <person name="Reski R."/>
            <person name="Grigoriev I."/>
            <person name="Quatrano R.S."/>
            <person name="Boore J.L."/>
        </authorList>
    </citation>
    <scope>NUCLEOTIDE SEQUENCE [LARGE SCALE GENOMIC DNA]</scope>
    <source>
        <strain evidence="9 10">cv. Gransden 2004</strain>
    </source>
</reference>
<keyword evidence="7" id="KW-0333">Golgi apparatus</keyword>
<gene>
    <name evidence="9" type="primary">LOC112280785</name>
</gene>
<evidence type="ECO:0000256" key="6">
    <source>
        <dbReference type="ARBA" id="ARBA00022989"/>
    </source>
</evidence>
<dbReference type="AlphaFoldDB" id="A0A7I4DUJ4"/>
<dbReference type="PANTHER" id="PTHR21094">
    <property type="entry name" value="GOS-28 SNARE- RELATED"/>
    <property type="match status" value="1"/>
</dbReference>
<evidence type="ECO:0008006" key="11">
    <source>
        <dbReference type="Google" id="ProtNLM"/>
    </source>
</evidence>
<evidence type="ECO:0000256" key="2">
    <source>
        <dbReference type="ARBA" id="ARBA00008473"/>
    </source>
</evidence>
<comment type="subcellular location">
    <subcellularLocation>
        <location evidence="1">Golgi apparatus membrane</location>
        <topology evidence="1">Single-pass type IV membrane protein</topology>
    </subcellularLocation>
</comment>
<dbReference type="Proteomes" id="UP000006727">
    <property type="component" value="Chromosome 4"/>
</dbReference>
<accession>A0A7I4DUJ4</accession>
<keyword evidence="10" id="KW-1185">Reference proteome</keyword>
<sequence>MEDCEGGWEELRKEARKIEGDLDVKLSSYAKLGGDIRGDGSWKSMELEIESLLEKLLDVNDSMSRCVAAATSTTSVTQKLARHRDILHEFTQEFRRTRNNISSMREHAELLTSVRNDISDHKASGNTSPVASLLRERGSIHGNIAQVSYLCQRSSPSFNQASSSENDVRNFVTHQVSELLLLLRGVKLIL</sequence>
<evidence type="ECO:0000256" key="3">
    <source>
        <dbReference type="ARBA" id="ARBA00022448"/>
    </source>
</evidence>
<dbReference type="EnsemblPlants" id="Pp3c4_11440V3.2">
    <property type="protein sequence ID" value="Pp3c4_11440V3.2"/>
    <property type="gene ID" value="Pp3c4_11440"/>
</dbReference>
<evidence type="ECO:0000256" key="7">
    <source>
        <dbReference type="ARBA" id="ARBA00023034"/>
    </source>
</evidence>
<dbReference type="GO" id="GO:0015031">
    <property type="term" value="P:protein transport"/>
    <property type="evidence" value="ECO:0007669"/>
    <property type="project" value="UniProtKB-KW"/>
</dbReference>
<reference evidence="9 10" key="2">
    <citation type="journal article" date="2018" name="Plant J.">
        <title>The Physcomitrella patens chromosome-scale assembly reveals moss genome structure and evolution.</title>
        <authorList>
            <person name="Lang D."/>
            <person name="Ullrich K.K."/>
            <person name="Murat F."/>
            <person name="Fuchs J."/>
            <person name="Jenkins J."/>
            <person name="Haas F.B."/>
            <person name="Piednoel M."/>
            <person name="Gundlach H."/>
            <person name="Van Bel M."/>
            <person name="Meyberg R."/>
            <person name="Vives C."/>
            <person name="Morata J."/>
            <person name="Symeonidi A."/>
            <person name="Hiss M."/>
            <person name="Muchero W."/>
            <person name="Kamisugi Y."/>
            <person name="Saleh O."/>
            <person name="Blanc G."/>
            <person name="Decker E.L."/>
            <person name="van Gessel N."/>
            <person name="Grimwood J."/>
            <person name="Hayes R.D."/>
            <person name="Graham S.W."/>
            <person name="Gunter L.E."/>
            <person name="McDaniel S.F."/>
            <person name="Hoernstein S.N.W."/>
            <person name="Larsson A."/>
            <person name="Li F.W."/>
            <person name="Perroud P.F."/>
            <person name="Phillips J."/>
            <person name="Ranjan P."/>
            <person name="Rokshar D.S."/>
            <person name="Rothfels C.J."/>
            <person name="Schneider L."/>
            <person name="Shu S."/>
            <person name="Stevenson D.W."/>
            <person name="Thummler F."/>
            <person name="Tillich M."/>
            <person name="Villarreal Aguilar J.C."/>
            <person name="Widiez T."/>
            <person name="Wong G.K."/>
            <person name="Wymore A."/>
            <person name="Zhang Y."/>
            <person name="Zimmer A.D."/>
            <person name="Quatrano R.S."/>
            <person name="Mayer K.F.X."/>
            <person name="Goodstein D."/>
            <person name="Casacuberta J.M."/>
            <person name="Vandepoele K."/>
            <person name="Reski R."/>
            <person name="Cuming A.C."/>
            <person name="Tuskan G.A."/>
            <person name="Maumus F."/>
            <person name="Salse J."/>
            <person name="Schmutz J."/>
            <person name="Rensing S.A."/>
        </authorList>
    </citation>
    <scope>NUCLEOTIDE SEQUENCE [LARGE SCALE GENOMIC DNA]</scope>
    <source>
        <strain evidence="9 10">cv. Gransden 2004</strain>
    </source>
</reference>
<dbReference type="GO" id="GO:0006888">
    <property type="term" value="P:endoplasmic reticulum to Golgi vesicle-mediated transport"/>
    <property type="evidence" value="ECO:0007669"/>
    <property type="project" value="InterPro"/>
</dbReference>
<comment type="similarity">
    <text evidence="2">Belongs to the GOSR1 family.</text>
</comment>
<reference evidence="9" key="3">
    <citation type="submission" date="2020-12" db="UniProtKB">
        <authorList>
            <consortium name="EnsemblPlants"/>
        </authorList>
    </citation>
    <scope>IDENTIFICATION</scope>
</reference>
<dbReference type="Gramene" id="Pp3c4_11440V3.2">
    <property type="protein sequence ID" value="Pp3c4_11440V3.2"/>
    <property type="gene ID" value="Pp3c4_11440"/>
</dbReference>
<evidence type="ECO:0000256" key="8">
    <source>
        <dbReference type="ARBA" id="ARBA00023136"/>
    </source>
</evidence>
<proteinExistence type="inferred from homology"/>
<keyword evidence="4" id="KW-0812">Transmembrane</keyword>
<dbReference type="EMBL" id="ABEU02000004">
    <property type="status" value="NOT_ANNOTATED_CDS"/>
    <property type="molecule type" value="Genomic_DNA"/>
</dbReference>
<evidence type="ECO:0000256" key="4">
    <source>
        <dbReference type="ARBA" id="ARBA00022692"/>
    </source>
</evidence>
<evidence type="ECO:0000256" key="5">
    <source>
        <dbReference type="ARBA" id="ARBA00022927"/>
    </source>
</evidence>
<organism evidence="9 10">
    <name type="scientific">Physcomitrium patens</name>
    <name type="common">Spreading-leaved earth moss</name>
    <name type="synonym">Physcomitrella patens</name>
    <dbReference type="NCBI Taxonomy" id="3218"/>
    <lineage>
        <taxon>Eukaryota</taxon>
        <taxon>Viridiplantae</taxon>
        <taxon>Streptophyta</taxon>
        <taxon>Embryophyta</taxon>
        <taxon>Bryophyta</taxon>
        <taxon>Bryophytina</taxon>
        <taxon>Bryopsida</taxon>
        <taxon>Funariidae</taxon>
        <taxon>Funariales</taxon>
        <taxon>Funariaceae</taxon>
        <taxon>Physcomitrium</taxon>
    </lineage>
</organism>
<evidence type="ECO:0000313" key="10">
    <source>
        <dbReference type="Proteomes" id="UP000006727"/>
    </source>
</evidence>
<evidence type="ECO:0000313" key="9">
    <source>
        <dbReference type="EnsemblPlants" id="Pp3c4_11440V3.2"/>
    </source>
</evidence>
<dbReference type="GO" id="GO:0000139">
    <property type="term" value="C:Golgi membrane"/>
    <property type="evidence" value="ECO:0007669"/>
    <property type="project" value="UniProtKB-SubCell"/>
</dbReference>
<name>A0A7I4DUJ4_PHYPA</name>
<dbReference type="GO" id="GO:0005801">
    <property type="term" value="C:cis-Golgi network"/>
    <property type="evidence" value="ECO:0007669"/>
    <property type="project" value="InterPro"/>
</dbReference>
<keyword evidence="5" id="KW-0653">Protein transport</keyword>
<dbReference type="PANTHER" id="PTHR21094:SF2">
    <property type="entry name" value="GOLGI SNAP RECEPTOR COMPLEX MEMBER 1"/>
    <property type="match status" value="1"/>
</dbReference>